<dbReference type="PANTHER" id="PTHR12049:SF7">
    <property type="entry name" value="PROTEIN ARGININE METHYLTRANSFERASE NDUFAF7, MITOCHONDRIAL"/>
    <property type="match status" value="1"/>
</dbReference>
<dbReference type="Gene3D" id="3.40.50.12710">
    <property type="match status" value="1"/>
</dbReference>
<protein>
    <submittedName>
        <fullName evidence="3">ATP synthase beta subunit/transription termination factor</fullName>
    </submittedName>
</protein>
<dbReference type="InterPro" id="IPR003788">
    <property type="entry name" value="NDUFAF7"/>
</dbReference>
<dbReference type="RefSeq" id="WP_007546911.1">
    <property type="nucleotide sequence ID" value="NZ_ABZS01000080.1"/>
</dbReference>
<dbReference type="PANTHER" id="PTHR12049">
    <property type="entry name" value="PROTEIN ARGININE METHYLTRANSFERASE NDUFAF7, MITOCHONDRIAL"/>
    <property type="match status" value="1"/>
</dbReference>
<dbReference type="GO" id="GO:0035243">
    <property type="term" value="F:protein-arginine omega-N symmetric methyltransferase activity"/>
    <property type="evidence" value="ECO:0007669"/>
    <property type="project" value="TreeGrafter"/>
</dbReference>
<dbReference type="Pfam" id="PF02636">
    <property type="entry name" value="Methyltransf_28"/>
    <property type="match status" value="1"/>
</dbReference>
<dbReference type="GO" id="GO:0032259">
    <property type="term" value="P:methylation"/>
    <property type="evidence" value="ECO:0007669"/>
    <property type="project" value="UniProtKB-KW"/>
</dbReference>
<dbReference type="SUPFAM" id="SSF53335">
    <property type="entry name" value="S-adenosyl-L-methionine-dependent methyltransferases"/>
    <property type="match status" value="1"/>
</dbReference>
<dbReference type="AlphaFoldDB" id="C4FK45"/>
<keyword evidence="1" id="KW-0489">Methyltransferase</keyword>
<dbReference type="Proteomes" id="UP000005540">
    <property type="component" value="Unassembled WGS sequence"/>
</dbReference>
<name>C4FK45_9AQUI</name>
<proteinExistence type="predicted"/>
<keyword evidence="2" id="KW-0808">Transferase</keyword>
<dbReference type="EMBL" id="ABZS01000080">
    <property type="protein sequence ID" value="EEP60552.1"/>
    <property type="molecule type" value="Genomic_DNA"/>
</dbReference>
<reference evidence="3 4" key="1">
    <citation type="submission" date="2009-04" db="EMBL/GenBank/DDBJ databases">
        <authorList>
            <person name="Reysenbach A.-L."/>
            <person name="Heidelberg J.F."/>
            <person name="Nelson W.C."/>
        </authorList>
    </citation>
    <scope>NUCLEOTIDE SEQUENCE [LARGE SCALE GENOMIC DNA]</scope>
    <source>
        <strain evidence="3 4">SS-5</strain>
    </source>
</reference>
<dbReference type="InterPro" id="IPR029063">
    <property type="entry name" value="SAM-dependent_MTases_sf"/>
</dbReference>
<organism evidence="3 4">
    <name type="scientific">Sulfurihydrogenibium yellowstonense SS-5</name>
    <dbReference type="NCBI Taxonomy" id="432331"/>
    <lineage>
        <taxon>Bacteria</taxon>
        <taxon>Pseudomonadati</taxon>
        <taxon>Aquificota</taxon>
        <taxon>Aquificia</taxon>
        <taxon>Aquificales</taxon>
        <taxon>Hydrogenothermaceae</taxon>
        <taxon>Sulfurihydrogenibium</taxon>
    </lineage>
</organism>
<sequence>MHLTGKEELINIIKQKIQQEGAISFKDFMEMALYYPNLGYYTSEKEKIGGLGDFYTSSELDPAFGNLLAKQFNEIYENYFKNQKFQIVEIGSGKGYLAYDVLSYIKNNYPNLYKILEFISVEKSPYHRDYQKKLLKDFDNISFHEDLTEINNINGIIYSNELFDALPVHLIRKINGKIFEVYITLEGDDIKEVLKEPQKDILQYLKDLNIDISEGMTTEINLYAKDLIQEIGNKLEKGFVFTIDYGYPSKELYKPYRMRGTLLCYYKHTYNENFYQNVGLQDITSHVNFSALVYYGKKSKLYFLGFTDQAHFLISLGLMDIFQELQEKGDYKSYERLNRLKTLILPKGMGEKFKILIQSKNIQNPDIAGLKNLPYESDRYKIEV</sequence>
<comment type="caution">
    <text evidence="3">The sequence shown here is derived from an EMBL/GenBank/DDBJ whole genome shotgun (WGS) entry which is preliminary data.</text>
</comment>
<evidence type="ECO:0000313" key="3">
    <source>
        <dbReference type="EMBL" id="EEP60552.1"/>
    </source>
</evidence>
<gene>
    <name evidence="3" type="ORF">SULYE_0945</name>
</gene>
<keyword evidence="4" id="KW-1185">Reference proteome</keyword>
<evidence type="ECO:0000256" key="2">
    <source>
        <dbReference type="ARBA" id="ARBA00022679"/>
    </source>
</evidence>
<evidence type="ECO:0000313" key="4">
    <source>
        <dbReference type="Proteomes" id="UP000005540"/>
    </source>
</evidence>
<evidence type="ECO:0000256" key="1">
    <source>
        <dbReference type="ARBA" id="ARBA00022603"/>
    </source>
</evidence>
<dbReference type="OrthoDB" id="9794208at2"/>
<dbReference type="InterPro" id="IPR038375">
    <property type="entry name" value="NDUFAF7_sf"/>
</dbReference>
<accession>C4FK45</accession>